<dbReference type="EMBL" id="AP023354">
    <property type="protein sequence ID" value="BCJ32307.1"/>
    <property type="molecule type" value="Genomic_DNA"/>
</dbReference>
<proteinExistence type="predicted"/>
<feature type="transmembrane region" description="Helical" evidence="1">
    <location>
        <begin position="77"/>
        <end position="96"/>
    </location>
</feature>
<evidence type="ECO:0000313" key="3">
    <source>
        <dbReference type="Proteomes" id="UP000680750"/>
    </source>
</evidence>
<reference evidence="2" key="1">
    <citation type="submission" date="2020-08" db="EMBL/GenBank/DDBJ databases">
        <title>Whole genome shotgun sequence of Actinocatenispora sera NBRC 101916.</title>
        <authorList>
            <person name="Komaki H."/>
            <person name="Tamura T."/>
        </authorList>
    </citation>
    <scope>NUCLEOTIDE SEQUENCE</scope>
    <source>
        <strain evidence="2">NBRC 101916</strain>
    </source>
</reference>
<protein>
    <submittedName>
        <fullName evidence="2">Uncharacterized protein</fullName>
    </submittedName>
</protein>
<dbReference type="AlphaFoldDB" id="A0A810LAM0"/>
<dbReference type="RefSeq" id="WP_212804777.1">
    <property type="nucleotide sequence ID" value="NZ_AP023354.1"/>
</dbReference>
<evidence type="ECO:0000313" key="2">
    <source>
        <dbReference type="EMBL" id="BCJ32307.1"/>
    </source>
</evidence>
<sequence length="118" mass="12832">MLVLAEMIATWAMATIPMTLMLGVILLNNRLLLSLVRTYGEGSRERLIAAANLPAAKRNRESVETAIIRDQARSAGISVRLLINMTLPLVFAIAMVPGRGSSCASTTPGTRPPYLPWR</sequence>
<feature type="transmembrane region" description="Helical" evidence="1">
    <location>
        <begin position="6"/>
        <end position="27"/>
    </location>
</feature>
<keyword evidence="3" id="KW-1185">Reference proteome</keyword>
<keyword evidence="1" id="KW-0472">Membrane</keyword>
<accession>A0A810LAM0</accession>
<dbReference type="Proteomes" id="UP000680750">
    <property type="component" value="Chromosome"/>
</dbReference>
<organism evidence="2 3">
    <name type="scientific">Actinocatenispora sera</name>
    <dbReference type="NCBI Taxonomy" id="390989"/>
    <lineage>
        <taxon>Bacteria</taxon>
        <taxon>Bacillati</taxon>
        <taxon>Actinomycetota</taxon>
        <taxon>Actinomycetes</taxon>
        <taxon>Micromonosporales</taxon>
        <taxon>Micromonosporaceae</taxon>
        <taxon>Actinocatenispora</taxon>
    </lineage>
</organism>
<gene>
    <name evidence="2" type="ORF">Asera_64150</name>
</gene>
<keyword evidence="1" id="KW-0812">Transmembrane</keyword>
<name>A0A810LAM0_9ACTN</name>
<keyword evidence="1" id="KW-1133">Transmembrane helix</keyword>
<evidence type="ECO:0000256" key="1">
    <source>
        <dbReference type="SAM" id="Phobius"/>
    </source>
</evidence>
<dbReference type="KEGG" id="aser:Asera_64150"/>